<sequence length="169" mass="18614">MLYEYFPLKVFINELAPGGRKIVAPPRIEYVPKNTISSLTSSLFVAIPNDILPTQLEIPAIDKYQETSTSVELFSIAYVGKFLAILLDTSNLEGRSTAPTTHAFNDSPPNKGRIHCIHIHDVSSGKLGLIQMDQSTACHSDASCYVTLLFKVKCYNNISSGVQKTYSNT</sequence>
<dbReference type="EMBL" id="CAJPWZ010002891">
    <property type="protein sequence ID" value="CAG2247149.1"/>
    <property type="molecule type" value="Genomic_DNA"/>
</dbReference>
<name>A0A8S3UYB0_MYTED</name>
<organism evidence="1 2">
    <name type="scientific">Mytilus edulis</name>
    <name type="common">Blue mussel</name>
    <dbReference type="NCBI Taxonomy" id="6550"/>
    <lineage>
        <taxon>Eukaryota</taxon>
        <taxon>Metazoa</taxon>
        <taxon>Spiralia</taxon>
        <taxon>Lophotrochozoa</taxon>
        <taxon>Mollusca</taxon>
        <taxon>Bivalvia</taxon>
        <taxon>Autobranchia</taxon>
        <taxon>Pteriomorphia</taxon>
        <taxon>Mytilida</taxon>
        <taxon>Mytiloidea</taxon>
        <taxon>Mytilidae</taxon>
        <taxon>Mytilinae</taxon>
        <taxon>Mytilus</taxon>
    </lineage>
</organism>
<protein>
    <submittedName>
        <fullName evidence="1">Uncharacterized protein</fullName>
    </submittedName>
</protein>
<dbReference type="Proteomes" id="UP000683360">
    <property type="component" value="Unassembled WGS sequence"/>
</dbReference>
<comment type="caution">
    <text evidence="1">The sequence shown here is derived from an EMBL/GenBank/DDBJ whole genome shotgun (WGS) entry which is preliminary data.</text>
</comment>
<reference evidence="1" key="1">
    <citation type="submission" date="2021-03" db="EMBL/GenBank/DDBJ databases">
        <authorList>
            <person name="Bekaert M."/>
        </authorList>
    </citation>
    <scope>NUCLEOTIDE SEQUENCE</scope>
</reference>
<proteinExistence type="predicted"/>
<gene>
    <name evidence="1" type="ORF">MEDL_59035</name>
</gene>
<accession>A0A8S3UYB0</accession>
<keyword evidence="2" id="KW-1185">Reference proteome</keyword>
<dbReference type="AlphaFoldDB" id="A0A8S3UYB0"/>
<evidence type="ECO:0000313" key="2">
    <source>
        <dbReference type="Proteomes" id="UP000683360"/>
    </source>
</evidence>
<evidence type="ECO:0000313" key="1">
    <source>
        <dbReference type="EMBL" id="CAG2247149.1"/>
    </source>
</evidence>